<keyword evidence="3" id="KW-0378">Hydrolase</keyword>
<dbReference type="Pfam" id="PF07727">
    <property type="entry name" value="RVT_2"/>
    <property type="match status" value="1"/>
</dbReference>
<proteinExistence type="predicted"/>
<sequence length="1028" mass="116328">MALPEDHLAKFHKMADAKEMREAIKSRFGGNDESKKMQKYLLKQQFKGTTASSSSNIQNVAFMSADNTSSTNDINDDDMEEIDLKWQVALISMRIKKFHKRTCRKLQFDTKDPVGFDKTKVEYFNCHKIGHFARDCRAKRNQDNKIRDGGYNGNKARSMAEDLHIRIIQKLCDSGSDNEVKSCSKTCEESYARLKKLYDEQRDKLGDASVEITAYTLALKRDYRYGSILSYENEVLQSVFMNKECDLANKPVNDRYAEEMHAVPPPMTGNYMPSGPDTDAPIIEEYESDSDDDSVSTVQENIEKPSFAFIDYVKHVKSPRQNIKETATPNHITKIEKQDRYGHTRKGLGYTRKACFICGSFSHLIRDCDFLEKRMAIQAALTKSKDNVTGQKENRPDDPHKALKDKGIVDSRCSRHMTGNKAHLADYQEFKGGSVTFGGSNGRITGKGKIKADRSDNETEFKNHELIELCGLKRIKREYSSARTPQQNGVAERKNMTLIEAAKTMVLVTKTQNKTPYELLYGRQPIISYLRPFGCHVTILNTIDHLGKFDGKSDLGFLVRYSLNSKAFKEELEKLKRLEKEANDAARKETTHENQNDNTNGTNLLNVVSTPISTAGPSIALNDGEPSYPDDHLMPYLEDIYASPSEGIFTNSSYDDEGVKQQRNNHKDFQHYLFACFLSQIEPKKISQALEDESWVDAMNKKDEIGVVSAFLYGTIDAEVYVTQPPSFLDPKFPNRVYKVVKALYGIYQALRACVKTANTPIETQKPLVKYEEVVDVDVAPKTSHLQAMKRIFRDAYEKKLIQVLKIYTDDNVADLLTKAFDYALMVNPSIYVSCIKQFWATASIKKVKDVVKLQAVIDRKKVVFTEDILCQDLRLNDTKGVDCLPTKEIFAELARMSYEKPPPKLTFYKAFVESLIFLSISLTAWIGKGFSGIETPLFATMLVQPQAVTEKEDEEDEVPTAHTPPSPTHEPTPPSQEPITSPPQAQPTPPSSPPQEQPTTTSTFDMTLLNTLLETFMIDKPITNKLT</sequence>
<dbReference type="Pfam" id="PF22936">
    <property type="entry name" value="Pol_BBD"/>
    <property type="match status" value="1"/>
</dbReference>
<evidence type="ECO:0000256" key="1">
    <source>
        <dbReference type="ARBA" id="ARBA00022670"/>
    </source>
</evidence>
<dbReference type="InterPro" id="IPR012337">
    <property type="entry name" value="RNaseH-like_sf"/>
</dbReference>
<comment type="caution">
    <text evidence="6">The sequence shown here is derived from an EMBL/GenBank/DDBJ whole genome shotgun (WGS) entry which is preliminary data.</text>
</comment>
<dbReference type="InterPro" id="IPR054722">
    <property type="entry name" value="PolX-like_BBD"/>
</dbReference>
<dbReference type="SUPFAM" id="SSF57756">
    <property type="entry name" value="Retrovirus zinc finger-like domains"/>
    <property type="match status" value="1"/>
</dbReference>
<dbReference type="AlphaFoldDB" id="A0A699HAI1"/>
<dbReference type="GO" id="GO:0006508">
    <property type="term" value="P:proteolysis"/>
    <property type="evidence" value="ECO:0007669"/>
    <property type="project" value="UniProtKB-KW"/>
</dbReference>
<feature type="region of interest" description="Disordered" evidence="4">
    <location>
        <begin position="385"/>
        <end position="404"/>
    </location>
</feature>
<dbReference type="SMART" id="SM00343">
    <property type="entry name" value="ZnF_C2HC"/>
    <property type="match status" value="2"/>
</dbReference>
<dbReference type="PANTHER" id="PTHR42648:SF32">
    <property type="entry name" value="RIBONUCLEASE H-LIKE DOMAIN, GAG-PRE-INTEGRASE DOMAIN PROTEIN-RELATED"/>
    <property type="match status" value="1"/>
</dbReference>
<dbReference type="InterPro" id="IPR013103">
    <property type="entry name" value="RVT_2"/>
</dbReference>
<keyword evidence="2" id="KW-0479">Metal-binding</keyword>
<feature type="domain" description="CCHC-type" evidence="5">
    <location>
        <begin position="354"/>
        <end position="370"/>
    </location>
</feature>
<dbReference type="InterPro" id="IPR039537">
    <property type="entry name" value="Retrotran_Ty1/copia-like"/>
</dbReference>
<feature type="compositionally biased region" description="Pro residues" evidence="4">
    <location>
        <begin position="963"/>
        <end position="997"/>
    </location>
</feature>
<dbReference type="PANTHER" id="PTHR42648">
    <property type="entry name" value="TRANSPOSASE, PUTATIVE-RELATED"/>
    <property type="match status" value="1"/>
</dbReference>
<accession>A0A699HAI1</accession>
<dbReference type="Gene3D" id="3.30.420.10">
    <property type="entry name" value="Ribonuclease H-like superfamily/Ribonuclease H"/>
    <property type="match status" value="1"/>
</dbReference>
<dbReference type="GO" id="GO:0003676">
    <property type="term" value="F:nucleic acid binding"/>
    <property type="evidence" value="ECO:0007669"/>
    <property type="project" value="InterPro"/>
</dbReference>
<evidence type="ECO:0000259" key="5">
    <source>
        <dbReference type="SMART" id="SM00343"/>
    </source>
</evidence>
<gene>
    <name evidence="6" type="ORF">Tci_341127</name>
</gene>
<evidence type="ECO:0000256" key="4">
    <source>
        <dbReference type="SAM" id="MobiDB-lite"/>
    </source>
</evidence>
<dbReference type="InterPro" id="IPR001878">
    <property type="entry name" value="Znf_CCHC"/>
</dbReference>
<keyword evidence="1" id="KW-0645">Protease</keyword>
<dbReference type="EMBL" id="BKCJ010123885">
    <property type="protein sequence ID" value="GEX69152.1"/>
    <property type="molecule type" value="Genomic_DNA"/>
</dbReference>
<feature type="region of interest" description="Disordered" evidence="4">
    <location>
        <begin position="583"/>
        <end position="602"/>
    </location>
</feature>
<organism evidence="6">
    <name type="scientific">Tanacetum cinerariifolium</name>
    <name type="common">Dalmatian daisy</name>
    <name type="synonym">Chrysanthemum cinerariifolium</name>
    <dbReference type="NCBI Taxonomy" id="118510"/>
    <lineage>
        <taxon>Eukaryota</taxon>
        <taxon>Viridiplantae</taxon>
        <taxon>Streptophyta</taxon>
        <taxon>Embryophyta</taxon>
        <taxon>Tracheophyta</taxon>
        <taxon>Spermatophyta</taxon>
        <taxon>Magnoliopsida</taxon>
        <taxon>eudicotyledons</taxon>
        <taxon>Gunneridae</taxon>
        <taxon>Pentapetalae</taxon>
        <taxon>asterids</taxon>
        <taxon>campanulids</taxon>
        <taxon>Asterales</taxon>
        <taxon>Asteraceae</taxon>
        <taxon>Asteroideae</taxon>
        <taxon>Anthemideae</taxon>
        <taxon>Anthemidinae</taxon>
        <taxon>Tanacetum</taxon>
    </lineage>
</organism>
<evidence type="ECO:0000256" key="2">
    <source>
        <dbReference type="ARBA" id="ARBA00022723"/>
    </source>
</evidence>
<feature type="compositionally biased region" description="Basic and acidic residues" evidence="4">
    <location>
        <begin position="583"/>
        <end position="595"/>
    </location>
</feature>
<protein>
    <recommendedName>
        <fullName evidence="5">CCHC-type domain-containing protein</fullName>
    </recommendedName>
</protein>
<feature type="compositionally biased region" description="Basic and acidic residues" evidence="4">
    <location>
        <begin position="392"/>
        <end position="404"/>
    </location>
</feature>
<name>A0A699HAI1_TANCI</name>
<dbReference type="GO" id="GO:0008233">
    <property type="term" value="F:peptidase activity"/>
    <property type="evidence" value="ECO:0007669"/>
    <property type="project" value="UniProtKB-KW"/>
</dbReference>
<dbReference type="InterPro" id="IPR036875">
    <property type="entry name" value="Znf_CCHC_sf"/>
</dbReference>
<feature type="region of interest" description="Disordered" evidence="4">
    <location>
        <begin position="948"/>
        <end position="1004"/>
    </location>
</feature>
<dbReference type="SUPFAM" id="SSF53098">
    <property type="entry name" value="Ribonuclease H-like"/>
    <property type="match status" value="1"/>
</dbReference>
<evidence type="ECO:0000256" key="3">
    <source>
        <dbReference type="ARBA" id="ARBA00022801"/>
    </source>
</evidence>
<dbReference type="GO" id="GO:0008270">
    <property type="term" value="F:zinc ion binding"/>
    <property type="evidence" value="ECO:0007669"/>
    <property type="project" value="InterPro"/>
</dbReference>
<evidence type="ECO:0000313" key="6">
    <source>
        <dbReference type="EMBL" id="GEX69152.1"/>
    </source>
</evidence>
<dbReference type="InterPro" id="IPR036397">
    <property type="entry name" value="RNaseH_sf"/>
</dbReference>
<reference evidence="6" key="1">
    <citation type="journal article" date="2019" name="Sci. Rep.">
        <title>Draft genome of Tanacetum cinerariifolium, the natural source of mosquito coil.</title>
        <authorList>
            <person name="Yamashiro T."/>
            <person name="Shiraishi A."/>
            <person name="Satake H."/>
            <person name="Nakayama K."/>
        </authorList>
    </citation>
    <scope>NUCLEOTIDE SEQUENCE</scope>
</reference>
<feature type="domain" description="CCHC-type" evidence="5">
    <location>
        <begin position="124"/>
        <end position="138"/>
    </location>
</feature>